<proteinExistence type="predicted"/>
<gene>
    <name evidence="1" type="ORF">AHMF7616_05199</name>
</gene>
<dbReference type="OrthoDB" id="1489647at2"/>
<dbReference type="Proteomes" id="UP000253919">
    <property type="component" value="Unassembled WGS sequence"/>
</dbReference>
<keyword evidence="2" id="KW-1185">Reference proteome</keyword>
<protein>
    <submittedName>
        <fullName evidence="1">Uncharacterized protein</fullName>
    </submittedName>
</protein>
<sequence>MKKIYFFCQALWHGNWKNYAFSSLLALGLLFLNACSLQPEKGWQPEVKTTTSANVINPNTEQPTVLGSQLPNPYLLANMRRAYTNVKGGTWTTLAATNLYVRFKPTTKEQLITLEETLDLDLFDEPLDYQVITEGDYYQDPAVPSDQITWQYAVVPTNFTFPAGITYQTLASVHIPTDIAVEVEAERLAGLNADGDDLAGNAAAITQRIPDCNPGYHFDYDLNKCVPDGCPTGYVWDDVLKKCVSAPVTPPSPAVSTIGKINVQDTQLGVQGLQKLRVVAKRWFKIERMYTNSTGNFTSTAKFRNKVKVILKFKNENASIRSIRGVRFWQVISSVKKVLGKFSGSQINNIPAYTFVRNNDVNSLQTRDWVAATTHNAVQQYRSLIIAQGTSAPPAGLRILISNWGSLGGTGAAPLFGIRFWDGLETAFVNNFIASAVNPVAGGFNTMVGYLKRQIDVVYNYNVSDYTKINSDLVVETIFHELSHTALYTQAGNLWYTAAVDATINEIISATVSSSPNPYGRGNTSSSPIIALNEGWASHYGQFLADARYGTNSSCVRVQDYQTSTCSNGTIRPHIAALEAFNPLLPDDPFKWIPRGLFQDLIDNTPGEITVNDQVSLYTNLQLINAIDSEIRSPQLYRERLLSENSNNQATQVRDLFRQYGYQ</sequence>
<dbReference type="AlphaFoldDB" id="A0A369Q5I2"/>
<evidence type="ECO:0000313" key="2">
    <source>
        <dbReference type="Proteomes" id="UP000253919"/>
    </source>
</evidence>
<dbReference type="RefSeq" id="WP_115375785.1">
    <property type="nucleotide sequence ID" value="NZ_QASA01000002.1"/>
</dbReference>
<comment type="caution">
    <text evidence="1">The sequence shown here is derived from an EMBL/GenBank/DDBJ whole genome shotgun (WGS) entry which is preliminary data.</text>
</comment>
<dbReference type="EMBL" id="QASA01000002">
    <property type="protein sequence ID" value="RDC58765.1"/>
    <property type="molecule type" value="Genomic_DNA"/>
</dbReference>
<reference evidence="1 2" key="1">
    <citation type="submission" date="2018-04" db="EMBL/GenBank/DDBJ databases">
        <title>Adhaeribacter sp. HMF7616 genome sequencing and assembly.</title>
        <authorList>
            <person name="Kang H."/>
            <person name="Kang J."/>
            <person name="Cha I."/>
            <person name="Kim H."/>
            <person name="Joh K."/>
        </authorList>
    </citation>
    <scope>NUCLEOTIDE SEQUENCE [LARGE SCALE GENOMIC DNA]</scope>
    <source>
        <strain evidence="1 2">HMF7616</strain>
    </source>
</reference>
<evidence type="ECO:0000313" key="1">
    <source>
        <dbReference type="EMBL" id="RDC58765.1"/>
    </source>
</evidence>
<organism evidence="1 2">
    <name type="scientific">Adhaeribacter pallidiroseus</name>
    <dbReference type="NCBI Taxonomy" id="2072847"/>
    <lineage>
        <taxon>Bacteria</taxon>
        <taxon>Pseudomonadati</taxon>
        <taxon>Bacteroidota</taxon>
        <taxon>Cytophagia</taxon>
        <taxon>Cytophagales</taxon>
        <taxon>Hymenobacteraceae</taxon>
        <taxon>Adhaeribacter</taxon>
    </lineage>
</organism>
<name>A0A369Q5I2_9BACT</name>
<accession>A0A369Q5I2</accession>